<comment type="caution">
    <text evidence="1">The sequence shown here is derived from an EMBL/GenBank/DDBJ whole genome shotgun (WGS) entry which is preliminary data.</text>
</comment>
<evidence type="ECO:0000313" key="1">
    <source>
        <dbReference type="EMBL" id="GEC12891.1"/>
    </source>
</evidence>
<dbReference type="EMBL" id="BJNE01000008">
    <property type="protein sequence ID" value="GEC12891.1"/>
    <property type="molecule type" value="Genomic_DNA"/>
</dbReference>
<organism evidence="1 2">
    <name type="scientific">Glutamicibacter nicotianae</name>
    <name type="common">Arthrobacter nicotianae</name>
    <dbReference type="NCBI Taxonomy" id="37929"/>
    <lineage>
        <taxon>Bacteria</taxon>
        <taxon>Bacillati</taxon>
        <taxon>Actinomycetota</taxon>
        <taxon>Actinomycetes</taxon>
        <taxon>Micrococcales</taxon>
        <taxon>Micrococcaceae</taxon>
        <taxon>Glutamicibacter</taxon>
    </lineage>
</organism>
<evidence type="ECO:0000313" key="2">
    <source>
        <dbReference type="Proteomes" id="UP000316242"/>
    </source>
</evidence>
<sequence length="40" mass="5148">MKKRQDKRKFTNLDSTEFNRRMRQRELKNHVPPEMYLRIR</sequence>
<dbReference type="Proteomes" id="UP000316242">
    <property type="component" value="Unassembled WGS sequence"/>
</dbReference>
<keyword evidence="2" id="KW-1185">Reference proteome</keyword>
<accession>A0ABQ0RM44</accession>
<proteinExistence type="predicted"/>
<reference evidence="1 2" key="1">
    <citation type="submission" date="2019-06" db="EMBL/GenBank/DDBJ databases">
        <title>Whole genome shotgun sequence of Glutamicibacter nicotianae NBRC 14234.</title>
        <authorList>
            <person name="Hosoyama A."/>
            <person name="Uohara A."/>
            <person name="Ohji S."/>
            <person name="Ichikawa N."/>
        </authorList>
    </citation>
    <scope>NUCLEOTIDE SEQUENCE [LARGE SCALE GENOMIC DNA]</scope>
    <source>
        <strain evidence="1 2">NBRC 14234</strain>
    </source>
</reference>
<dbReference type="RefSeq" id="WP_255209577.1">
    <property type="nucleotide sequence ID" value="NZ_BAAAWM010000001.1"/>
</dbReference>
<name>A0ABQ0RM44_GLUNI</name>
<gene>
    <name evidence="1" type="ORF">ANI01nite_20940</name>
</gene>
<protein>
    <submittedName>
        <fullName evidence="1">Uncharacterized protein</fullName>
    </submittedName>
</protein>